<keyword evidence="5" id="KW-1185">Reference proteome</keyword>
<dbReference type="Pfam" id="PF07885">
    <property type="entry name" value="Ion_trans_2"/>
    <property type="match status" value="1"/>
</dbReference>
<dbReference type="InterPro" id="IPR000884">
    <property type="entry name" value="TSP1_rpt"/>
</dbReference>
<evidence type="ECO:0000256" key="2">
    <source>
        <dbReference type="ARBA" id="ARBA00023157"/>
    </source>
</evidence>
<feature type="domain" description="Fibronectin type-III" evidence="4">
    <location>
        <begin position="2756"/>
        <end position="2847"/>
    </location>
</feature>
<reference evidence="6" key="1">
    <citation type="submission" date="2025-08" db="UniProtKB">
        <authorList>
            <consortium name="RefSeq"/>
        </authorList>
    </citation>
    <scope>IDENTIFICATION</scope>
</reference>
<accession>A0ABM4D136</accession>
<dbReference type="InterPro" id="IPR036116">
    <property type="entry name" value="FN3_sf"/>
</dbReference>
<dbReference type="InterPro" id="IPR003961">
    <property type="entry name" value="FN3_dom"/>
</dbReference>
<evidence type="ECO:0000256" key="3">
    <source>
        <dbReference type="SAM" id="Phobius"/>
    </source>
</evidence>
<keyword evidence="1" id="KW-0677">Repeat</keyword>
<dbReference type="SMART" id="SM00209">
    <property type="entry name" value="TSP1"/>
    <property type="match status" value="4"/>
</dbReference>
<dbReference type="PROSITE" id="PS50853">
    <property type="entry name" value="FN3"/>
    <property type="match status" value="5"/>
</dbReference>
<dbReference type="Gene3D" id="2.60.120.200">
    <property type="match status" value="2"/>
</dbReference>
<evidence type="ECO:0000256" key="1">
    <source>
        <dbReference type="ARBA" id="ARBA00022737"/>
    </source>
</evidence>
<evidence type="ECO:0000313" key="5">
    <source>
        <dbReference type="Proteomes" id="UP001652625"/>
    </source>
</evidence>
<feature type="domain" description="Fibronectin type-III" evidence="4">
    <location>
        <begin position="3693"/>
        <end position="3798"/>
    </location>
</feature>
<dbReference type="GeneID" id="101241605"/>
<dbReference type="Gene3D" id="1.10.287.70">
    <property type="match status" value="1"/>
</dbReference>
<dbReference type="SMART" id="SM00060">
    <property type="entry name" value="FN3"/>
    <property type="match status" value="6"/>
</dbReference>
<feature type="domain" description="Fibronectin type-III" evidence="4">
    <location>
        <begin position="2965"/>
        <end position="3066"/>
    </location>
</feature>
<dbReference type="SUPFAM" id="SSF81324">
    <property type="entry name" value="Voltage-gated potassium channels"/>
    <property type="match status" value="1"/>
</dbReference>
<organism evidence="5 6">
    <name type="scientific">Hydra vulgaris</name>
    <name type="common">Hydra</name>
    <name type="synonym">Hydra attenuata</name>
    <dbReference type="NCBI Taxonomy" id="6087"/>
    <lineage>
        <taxon>Eukaryota</taxon>
        <taxon>Metazoa</taxon>
        <taxon>Cnidaria</taxon>
        <taxon>Hydrozoa</taxon>
        <taxon>Hydroidolina</taxon>
        <taxon>Anthoathecata</taxon>
        <taxon>Aplanulata</taxon>
        <taxon>Hydridae</taxon>
        <taxon>Hydra</taxon>
    </lineage>
</organism>
<proteinExistence type="predicted"/>
<dbReference type="Proteomes" id="UP001652625">
    <property type="component" value="Chromosome 12"/>
</dbReference>
<dbReference type="CDD" id="cd00063">
    <property type="entry name" value="FN3"/>
    <property type="match status" value="4"/>
</dbReference>
<dbReference type="SUPFAM" id="SSF49899">
    <property type="entry name" value="Concanavalin A-like lectins/glucanases"/>
    <property type="match status" value="2"/>
</dbReference>
<dbReference type="PROSITE" id="PS50092">
    <property type="entry name" value="TSP1"/>
    <property type="match status" value="4"/>
</dbReference>
<keyword evidence="2" id="KW-1015">Disulfide bond</keyword>
<dbReference type="InterPro" id="IPR013783">
    <property type="entry name" value="Ig-like_fold"/>
</dbReference>
<feature type="domain" description="Fibronectin type-III" evidence="4">
    <location>
        <begin position="3590"/>
        <end position="3692"/>
    </location>
</feature>
<feature type="transmembrane region" description="Helical" evidence="3">
    <location>
        <begin position="3965"/>
        <end position="3983"/>
    </location>
</feature>
<gene>
    <name evidence="6" type="primary">LOC101241605</name>
</gene>
<evidence type="ECO:0000313" key="6">
    <source>
        <dbReference type="RefSeq" id="XP_065667932.1"/>
    </source>
</evidence>
<protein>
    <submittedName>
        <fullName evidence="6">Uncharacterized protein LOC101241605 isoform X4</fullName>
    </submittedName>
</protein>
<keyword evidence="3" id="KW-1133">Transmembrane helix</keyword>
<feature type="transmembrane region" description="Helical" evidence="3">
    <location>
        <begin position="3995"/>
        <end position="4016"/>
    </location>
</feature>
<dbReference type="Pfam" id="PF00041">
    <property type="entry name" value="fn3"/>
    <property type="match status" value="1"/>
</dbReference>
<keyword evidence="3" id="KW-0472">Membrane</keyword>
<dbReference type="PANTHER" id="PTHR22906">
    <property type="entry name" value="PROPERDIN"/>
    <property type="match status" value="1"/>
</dbReference>
<dbReference type="InterPro" id="IPR013320">
    <property type="entry name" value="ConA-like_dom_sf"/>
</dbReference>
<evidence type="ECO:0000259" key="4">
    <source>
        <dbReference type="PROSITE" id="PS50853"/>
    </source>
</evidence>
<dbReference type="SUPFAM" id="SSF82895">
    <property type="entry name" value="TSP-1 type 1 repeat"/>
    <property type="match status" value="4"/>
</dbReference>
<dbReference type="Pfam" id="PF00090">
    <property type="entry name" value="TSP_1"/>
    <property type="match status" value="4"/>
</dbReference>
<dbReference type="PANTHER" id="PTHR22906:SF21">
    <property type="entry name" value="SEMA DOMAIN-CONTAINING PROTEIN"/>
    <property type="match status" value="1"/>
</dbReference>
<feature type="domain" description="Fibronectin type-III" evidence="4">
    <location>
        <begin position="3495"/>
        <end position="3589"/>
    </location>
</feature>
<dbReference type="RefSeq" id="XP_065667932.1">
    <property type="nucleotide sequence ID" value="XM_065811860.1"/>
</dbReference>
<dbReference type="InterPro" id="IPR013099">
    <property type="entry name" value="K_chnl_dom"/>
</dbReference>
<dbReference type="Gene3D" id="2.20.100.10">
    <property type="entry name" value="Thrombospondin type-1 (TSP1) repeat"/>
    <property type="match status" value="4"/>
</dbReference>
<dbReference type="SUPFAM" id="SSF49265">
    <property type="entry name" value="Fibronectin type III"/>
    <property type="match status" value="5"/>
</dbReference>
<feature type="transmembrane region" description="Helical" evidence="3">
    <location>
        <begin position="3925"/>
        <end position="3945"/>
    </location>
</feature>
<name>A0ABM4D136_HYDVU</name>
<sequence>MALRVTTCASSCFRNFAQDELSTSLEKDRVTFADMKKVLLNNGRDLGVPLISEDLHFETYHYGAKNKVPTIPKKGISKINTWSILEKFLCYLKSLIPGRKETVIQEHLASMGTQCIGSKIYSNEVVIRSFQYFATSRSLYNQLQTDYQLSSVRTLTRTSKVSKLNKKHFLTNIFQSVEEKQKLFYLLHDEVYVKKMLLYHGVTLFGRAIDDSTSLAKTILGLMVNCLFGGPSFISKMIPISKLNSQFLFEQTNIAIQSINLSSGQPIERQSVSACLRVFCDKTYHALINYPRLQHVKERQDTADFINIVVSWWKVLNVKGTGADIRFNDEVIRDPNDNRSEYILNFRNMALKMAGKQVKRKKQLTCDTAQSIYHTCNRIVELCKSLLDSSHQYVILSEFSTDPSEKEFCKLRPGSGGTYLIIVKQVIKKLNISRAKLFLSFDNPAFELSLDTTHSCPNCVFAVYKISPQSDAPFARWQGLQYRLPWLPGEQLVNFLQAVLCFTWMCFVNADYYQMDLTPVIVFSTKTDDDIRPGALKYINLNSGSITVLSFSEEYFITQAAVFSYSSSQGSNVCQKKYQVYLQSSDGLRNLNGYGTQNGVSKYNSLYNNYLCYYNITFIGMNAKFFVLNAYDTISIAYIAVYAFVFRKPDYLDSPNLNGYEISEAFYSSSSIYSLNQIKSMVMNLLSPSMASLISTTPGFESSAVAWFSVKLDRVQLVHQFIVASTDSSIVQNVLLFFRLNDDRDYISYKENNITKVFTSDLNAQWCSYNLMHTFKASEILVYVQSGDLLQFNFRFVEAVQYKFKKPIIGSFSFAETDWFLIKLNETMLITGIAFNNIDWLKKFCVYYEINSEYVPYRDNILFTDDIIFAVTPEVSFFPFRTKNLKLACLKWFGDVTNNLTVNLKGSHYLTADYTWKNGISNQGGSLVEYINAEGIDTLYGDSRNLQKINSLNKLMSNHYGDSCFTQPNLCDTGFTVQIVVSANLTSEDVVSNFRPSFAFYMENSLVDEPQILYFGCVSQENNGQGNGNNGPGNGNNVISIVSSFLFADIMLPSNAEVTGFIFNLNNIQTIGFVARVYVLVSQSDTFRNSFLSLKFMSYASVINKLITSDYVTMLVNGSTNGYSAVSNSLNLKDVLEKVRLKYYGLVRDIGIVIIPNNLCTDNLLVKVNRINIELVMSYKNKVVGNIELLMPLNIINVPQSFKYIGYGIYNTVPAYKKITFSQVYYITTMQIGSKSSSAISVTLNTENSDYFDGSYYTFVDQYYLKSGEIQYVTFKGVLQTKLFYITSSSTDLGVINLEFYGSKDAVCSSPIISAGLSGYPSKIDGYGFHIHLSSSNNIVATVATKDYIYETDLENPTITPYTLTMVWSKQNNTIQLFLNGSLIGNDSILHTNINSTNRGFLNQYLLMYADYYNNQSDLRGSFSSIKIWSASFSSEEVLQLYEQSYYDWNSLDAYPPSGFNFGSDCYCENVLCPCETSDKNSSVEYTSRFSIIKDVAEDDFFDENFFMESPDYFANYSTIYFDNIVLDFQNIKLLYVYIQGNLFLPTSNSCFNLTMQFSNDPNFSAQTQWCDSTSAESIFNTPDLSLLLSDLLKTVSYTIPFTIVVKITNTFLNPGCVMKIDYELPLPGGFIHASAIQENSQDLLAFISLDVTGTCLSYKFKFCGEGFVSLTVLGYTGSVTKELAFFYRRERLNEWVNSYVDLSKNSEKFYLVKFVALKNGLGSGYIAFGTIQFLSSCDELTIKEPADIANNNILSNGSFLFPNPKIFIRGSSELFVNISNAVVSQGSNTNLLQFIDGHNEQVFKKTLSFVEVDLSKDFSFVFWYQSNSFQVLRFTYEKIAVVSSQASALILTFDSVQKVINIDSSVQWHYVVVKYERKFLKLSFDVDFNTGSVFDKVQFPQNSSMEIILENNIFCFQMYNEILFPSALKAAQLCMLKSVENACTKRKSDCEWCNPFYGEWELYPWEYIFDKNSTCLQDLNDFKKTLYQPFNMVVNDSFVAGISNSYEVKISSKVQPVLGFINNGLLTESKNVVVADQDIINYFSNNTYMFSAWVKHTCEVGYEYTPIISTSIVVLLCGITDTNVSFATPTLVFYDNCMYALPGKSGLWYNFAFVYNKTISMYIDGELVPKTECLTTALPFDSSLQVNNVQVSSVGSYATLLDEVFVGDVAPSVLFWRQLIGYYYTENIKQMTNPTQFGFCSNEPWIYDNSLPGTYLYERVVNILQPQIISLLQLLITEFLLAEISSIKKGSSNVCGGFNVYITVQSIDVLQKIASIKNENIQIYPVYPQTDQLLEYYSIFASYKVLRQNRTSVVLSLELLEDERYPISKIYIQWTQKDGSYTYQSWSNTANFILISPLKIFTEYYVCFSFETIRRKLSSCMQQRNTFWTAEGEPVQYPSLSCAANQVKKTMECDVTKISTSSWHGIPYSYNIMYRVKAPEDSCNSLESQFNQSQYNISISYSATLNNPGDIHISFNTSEYHFLQLCIIAYATTQGGNGIGVANYQVVRTQSTAPDIAPNGLIATFNISVITFEWYPLESSVDVWNDYTVPGTYYLTYGILKSSIPVTLGSPSTVVVSGNKYVLKNGSLCHINIAFINAFSVAMGPASFKICFLSSLTKPDCVNPVIKEYYVVDPRTVVFLPESFDPTYFRGVNKSWLFNVQVKEGYNPGQIAAKYLYSPYYFSLSIEKYAERSMPCIDEDLPQFLNQNNIYNITLMGLHPNTSYQVTIQPCNEYGCGKISNSVLFNTYSDIPSCSPEFLQLQNESSTSMIVTWNELDISCANGNIENYSLKCNGNQSGLLGNITTDLSVELINLHKYEFICCRIAVRNINGTGPYSSEVCAFTDEDVPNDAPISSKIKTTFSSGCISILAPKMVDMNGIVLGIQANITNLTIASSEISLQQQSYSKDYEFVFKADNLYKGFVNICFDQLLPFFVYSVELRYFNSIDYGPSSTYQFVTEEYFPEAPSLILFSSDNVRIITINWSSVPIEKSNGIISQYIICRKQVLDKNVFGEEICFNYTNILFLNFNLTNLDRGSTHNVSVAACNKAGCGKKIYILASAMGFTDGHWLDWSNWGACSQTCDQGQKMRTRVCTPHTVGGYDCFESNTSFEICQVTKCSGFVLGSEGEKNCSAVCAKDNYLCSSFYLKPYNDTSIYLDAIMPIKCQTSLTNRVYSSDLDPSFDNSTGVCHGYINIPDEVPCESKSTFNQPNMHRLCNCISPDDYGFTKWAHWSFCSETCGNTSVQVRKRNCLGTCTGNSKETRSCYVPLCPVDGEWGSWGNYSECNTTCGYGYLIRTRDCNNPSTVGSGTPCQGVQKDEKPECNAFPCPVDGGFSNWTDWSICSRPCGEGVSISRRYCNNPVPALRGKDCNGSDIMIMPCYLQNCTSIQVDLTQRTLETWEWRMYDINSKEGQAFAQRFKESINEYFYYNSINGFNRVKVTRLKAGSVIVYYTLTFDYLYDQMIYFIDGINQAGKITNISIESTQFYSSGDVSCPPPYNISAASYDKSTVMLSWVRDACINKTDIWLYVYYKDITSANSTWEWRGLDSNKTLGFVPDLITSHKYKAYMLTALSIGNGLPSAVFNFETSPFPPERPPPYAKSYSPDPTEIYIEWTDIPVKYCNGKILGYRIRYKIYTKKEPYQVIEAQFGFNAFTIKNLKPYTLYLVEVYGYNANGDGPVQYSMCKTIEGVPSIPVPNFVVNDMQSISWWSISWKPIPSEFVNGILLGYRLIYYLSYQSGVEISGEKTKITLDFDIYTRYYKQRDLLNYAIYSVSVAGFTAAGSGPAPKYQAKTCKCPELLFANLYIKNPFTSVDADLNPSGFFLTLLQEMVVKSCGSCQGYSHSKLYFNQSKSGDETIKNSEFDLKNAINNDVDISFPIYGMNGREVAPDSEFSVLVMSPGIAIVVRNENTINQVINKMLIGVLNVWPVLLISYAIASIFGIVIWFTDQFSNPEQFSKGSSLRGPLSGFWFTFVTMTTIGYGDLSPRSVLSRTFAMVWFLTGLILNGIIIAFIVTNLTTLSSSKKYMLYNTKVAALNNSLELKLAITNNAEVSQVRYASILSMLEDLQNKVVDIVYVDTLSLLDYQSCWTKNP</sequence>
<dbReference type="Gene3D" id="2.60.40.10">
    <property type="entry name" value="Immunoglobulins"/>
    <property type="match status" value="5"/>
</dbReference>
<dbReference type="InterPro" id="IPR052065">
    <property type="entry name" value="Compl_asym_regulator"/>
</dbReference>
<keyword evidence="3" id="KW-0812">Transmembrane</keyword>
<dbReference type="InterPro" id="IPR036383">
    <property type="entry name" value="TSP1_rpt_sf"/>
</dbReference>